<keyword evidence="4" id="KW-0547">Nucleotide-binding</keyword>
<evidence type="ECO:0000259" key="2">
    <source>
        <dbReference type="Pfam" id="PF00350"/>
    </source>
</evidence>
<dbReference type="PANTHER" id="PTHR43681">
    <property type="entry name" value="TRANSMEMBRANE GTPASE FZO"/>
    <property type="match status" value="1"/>
</dbReference>
<feature type="transmembrane region" description="Helical" evidence="1">
    <location>
        <begin position="402"/>
        <end position="429"/>
    </location>
</feature>
<keyword evidence="4" id="KW-0067">ATP-binding</keyword>
<keyword evidence="1" id="KW-0472">Membrane</keyword>
<keyword evidence="1" id="KW-0812">Transmembrane</keyword>
<dbReference type="InterPro" id="IPR051943">
    <property type="entry name" value="TRAFAC_Dynamin-like_GTPase"/>
</dbReference>
<dbReference type="Gene3D" id="3.40.50.300">
    <property type="entry name" value="P-loop containing nucleotide triphosphate hydrolases"/>
    <property type="match status" value="1"/>
</dbReference>
<name>A0A7W7HQ21_9ACTN</name>
<dbReference type="AlphaFoldDB" id="A0A7W7HQ21"/>
<accession>A0A7W7HQ21</accession>
<dbReference type="PANTHER" id="PTHR43681:SF1">
    <property type="entry name" value="SARCALUMENIN"/>
    <property type="match status" value="1"/>
</dbReference>
<dbReference type="RefSeq" id="WP_188126081.1">
    <property type="nucleotide sequence ID" value="NZ_BOMP01000179.1"/>
</dbReference>
<evidence type="ECO:0000256" key="1">
    <source>
        <dbReference type="SAM" id="Phobius"/>
    </source>
</evidence>
<sequence length="519" mass="54427">MSEAAIRFIADAAIVLDRLGDRAAVAAIRAEVDRLAGGAATVVVAGERGSGKSALINAMLGRPGLLPAEGGTAVHLLVRHSAHPYAMIRTMAEPDGRAVPLDALADVAEATEIEVGLPDPLLRGLCLIDTPGTGGLDGGHSAITLATLGRADALLFVTRADSELTASELRFLAGAAERISTVAFVLTHTDRYPDWELVLDRNRRVLAAHAPHHAGAAWFPVGSRAAADAVTATGKRAARLRASAGIDPLTAALTARVGARARAIRMGNALAVTARAVHRHLGDTPPAPAVDPALLAERGRTLEKDQRLQLKRQMLALREDLLGLSRSADHQLIDRLPGEVAQRVHGLWLEQENWLRERIAELAEPVALELPGHLRALSPPSRSARPGGVLETVLPALGLGSFAAGAAGALAVGFLAPAAVGAGTILVLYERRRRTQETRLAQQDAVRYVNQVLAQVEVEFPVAAQEALRSSLDRLRALSAPTAGTAPVASAQVRGELSALSARFASVSASLAEPQGRPR</sequence>
<keyword evidence="6" id="KW-1185">Reference proteome</keyword>
<keyword evidence="1" id="KW-1133">Transmembrane helix</keyword>
<dbReference type="InterPro" id="IPR027417">
    <property type="entry name" value="P-loop_NTPase"/>
</dbReference>
<dbReference type="Proteomes" id="UP000631312">
    <property type="component" value="Unassembled WGS sequence"/>
</dbReference>
<dbReference type="Pfam" id="PF00350">
    <property type="entry name" value="Dynamin_N"/>
    <property type="match status" value="1"/>
</dbReference>
<dbReference type="GO" id="GO:0005524">
    <property type="term" value="F:ATP binding"/>
    <property type="evidence" value="ECO:0007669"/>
    <property type="project" value="UniProtKB-KW"/>
</dbReference>
<dbReference type="InterPro" id="IPR045063">
    <property type="entry name" value="Dynamin_N"/>
</dbReference>
<feature type="domain" description="Dynamin N-terminal" evidence="2">
    <location>
        <begin position="42"/>
        <end position="184"/>
    </location>
</feature>
<dbReference type="EMBL" id="BOMP01000179">
    <property type="protein sequence ID" value="GIE45915.1"/>
    <property type="molecule type" value="Genomic_DNA"/>
</dbReference>
<evidence type="ECO:0000313" key="6">
    <source>
        <dbReference type="Proteomes" id="UP000631312"/>
    </source>
</evidence>
<evidence type="ECO:0000313" key="5">
    <source>
        <dbReference type="Proteomes" id="UP000590511"/>
    </source>
</evidence>
<reference evidence="4 5" key="1">
    <citation type="submission" date="2020-08" db="EMBL/GenBank/DDBJ databases">
        <title>Sequencing the genomes of 1000 actinobacteria strains.</title>
        <authorList>
            <person name="Klenk H.-P."/>
        </authorList>
    </citation>
    <scope>NUCLEOTIDE SEQUENCE [LARGE SCALE GENOMIC DNA]</scope>
    <source>
        <strain evidence="4 5">DSM 43150</strain>
    </source>
</reference>
<dbReference type="EMBL" id="JACHNC010000001">
    <property type="protein sequence ID" value="MBB4754550.1"/>
    <property type="molecule type" value="Genomic_DNA"/>
</dbReference>
<evidence type="ECO:0000313" key="3">
    <source>
        <dbReference type="EMBL" id="GIE45915.1"/>
    </source>
</evidence>
<reference evidence="3 6" key="2">
    <citation type="submission" date="2021-01" db="EMBL/GenBank/DDBJ databases">
        <title>Whole genome shotgun sequence of Actinoplanes lobatus NBRC 12513.</title>
        <authorList>
            <person name="Komaki H."/>
            <person name="Tamura T."/>
        </authorList>
    </citation>
    <scope>NUCLEOTIDE SEQUENCE [LARGE SCALE GENOMIC DNA]</scope>
    <source>
        <strain evidence="3 6">NBRC 12513</strain>
    </source>
</reference>
<protein>
    <submittedName>
        <fullName evidence="4">Energy-coupling factor transporter ATP-binding protein EcfA2</fullName>
    </submittedName>
</protein>
<proteinExistence type="predicted"/>
<gene>
    <name evidence="3" type="ORF">Alo02nite_88130</name>
    <name evidence="4" type="ORF">BJ964_008711</name>
</gene>
<dbReference type="SUPFAM" id="SSF52540">
    <property type="entry name" value="P-loop containing nucleoside triphosphate hydrolases"/>
    <property type="match status" value="1"/>
</dbReference>
<organism evidence="4 5">
    <name type="scientific">Actinoplanes lobatus</name>
    <dbReference type="NCBI Taxonomy" id="113568"/>
    <lineage>
        <taxon>Bacteria</taxon>
        <taxon>Bacillati</taxon>
        <taxon>Actinomycetota</taxon>
        <taxon>Actinomycetes</taxon>
        <taxon>Micromonosporales</taxon>
        <taxon>Micromonosporaceae</taxon>
        <taxon>Actinoplanes</taxon>
    </lineage>
</organism>
<dbReference type="Proteomes" id="UP000590511">
    <property type="component" value="Unassembled WGS sequence"/>
</dbReference>
<evidence type="ECO:0000313" key="4">
    <source>
        <dbReference type="EMBL" id="MBB4754550.1"/>
    </source>
</evidence>
<comment type="caution">
    <text evidence="4">The sequence shown here is derived from an EMBL/GenBank/DDBJ whole genome shotgun (WGS) entry which is preliminary data.</text>
</comment>